<reference evidence="2 3" key="1">
    <citation type="submission" date="2016-06" db="EMBL/GenBank/DDBJ databases">
        <title>Evolution of pathogenesis and genome organization in the Tremellales.</title>
        <authorList>
            <person name="Cuomo C."/>
            <person name="Litvintseva A."/>
            <person name="Heitman J."/>
            <person name="Chen Y."/>
            <person name="Sun S."/>
            <person name="Springer D."/>
            <person name="Dromer F."/>
            <person name="Young S."/>
            <person name="Zeng Q."/>
            <person name="Chapman S."/>
            <person name="Gujja S."/>
            <person name="Saif S."/>
            <person name="Birren B."/>
        </authorList>
    </citation>
    <scope>NUCLEOTIDE SEQUENCE [LARGE SCALE GENOMIC DNA]</scope>
    <source>
        <strain evidence="2 3">ATCC 28783</strain>
    </source>
</reference>
<feature type="compositionally biased region" description="Basic and acidic residues" evidence="1">
    <location>
        <begin position="287"/>
        <end position="300"/>
    </location>
</feature>
<dbReference type="EMBL" id="SDIL01000120">
    <property type="protein sequence ID" value="RXK35818.1"/>
    <property type="molecule type" value="Genomic_DNA"/>
</dbReference>
<keyword evidence="3" id="KW-1185">Reference proteome</keyword>
<evidence type="ECO:0000313" key="3">
    <source>
        <dbReference type="Proteomes" id="UP000289152"/>
    </source>
</evidence>
<accession>A0A4Q1BAK5</accession>
<feature type="region of interest" description="Disordered" evidence="1">
    <location>
        <begin position="375"/>
        <end position="405"/>
    </location>
</feature>
<feature type="compositionally biased region" description="Basic and acidic residues" evidence="1">
    <location>
        <begin position="388"/>
        <end position="405"/>
    </location>
</feature>
<organism evidence="2 3">
    <name type="scientific">Tremella mesenterica</name>
    <name type="common">Jelly fungus</name>
    <dbReference type="NCBI Taxonomy" id="5217"/>
    <lineage>
        <taxon>Eukaryota</taxon>
        <taxon>Fungi</taxon>
        <taxon>Dikarya</taxon>
        <taxon>Basidiomycota</taxon>
        <taxon>Agaricomycotina</taxon>
        <taxon>Tremellomycetes</taxon>
        <taxon>Tremellales</taxon>
        <taxon>Tremellaceae</taxon>
        <taxon>Tremella</taxon>
    </lineage>
</organism>
<feature type="compositionally biased region" description="Low complexity" evidence="1">
    <location>
        <begin position="172"/>
        <end position="184"/>
    </location>
</feature>
<feature type="compositionally biased region" description="Polar residues" evidence="1">
    <location>
        <begin position="23"/>
        <end position="32"/>
    </location>
</feature>
<feature type="region of interest" description="Disordered" evidence="1">
    <location>
        <begin position="262"/>
        <end position="300"/>
    </location>
</feature>
<dbReference type="InParanoid" id="A0A4Q1BAK5"/>
<feature type="compositionally biased region" description="Basic and acidic residues" evidence="1">
    <location>
        <begin position="185"/>
        <end position="197"/>
    </location>
</feature>
<evidence type="ECO:0000256" key="1">
    <source>
        <dbReference type="SAM" id="MobiDB-lite"/>
    </source>
</evidence>
<name>A0A4Q1BAK5_TREME</name>
<dbReference type="VEuPathDB" id="FungiDB:TREMEDRAFT_64908"/>
<dbReference type="Proteomes" id="UP000289152">
    <property type="component" value="Unassembled WGS sequence"/>
</dbReference>
<protein>
    <submittedName>
        <fullName evidence="2">Uncharacterized protein</fullName>
    </submittedName>
</protein>
<proteinExistence type="predicted"/>
<feature type="region of interest" description="Disordered" evidence="1">
    <location>
        <begin position="152"/>
        <end position="239"/>
    </location>
</feature>
<feature type="region of interest" description="Disordered" evidence="1">
    <location>
        <begin position="1"/>
        <end position="57"/>
    </location>
</feature>
<gene>
    <name evidence="2" type="ORF">M231_06912</name>
</gene>
<sequence>MIPSAFQPQIAGPSRPLKPSRPLNPTQPSSSTRRPDLPQPRPTSLTKPGWQPKTKRAKAVVDVDMRLGRGRVERIGEVGERVERELSTLFSNTDRPPDLDDLLTRDITGRTALEETETNGKRNMVGDEVKTKGWMKDAVEAMVIGATFGFWPNRPSSSKLPTSQPPQLPSTNPIIPNQIPGGPNTEREDQSHFDNPRLDLPPAYEDTEVPRTSFDEWEELSENSTPLITPSTSRHTTYRHRRLSKSNYSTYHSHLSYPSYPSFPSYSSHSSKRLSDHFPSQGRNRIRHPDALESEPDFRSTSEHALMGITDEFDTMEVADKVGREDDDMERRLDVLGEKMTRLILQAQIALNSTTSNYERRHIRKCLSSGERLLRTPHKKSHGGFVENQRKRASESDLPWREGEMGGKGIGTVKMVMTTYTFSPKKNGMIGKRSGSLGNLRGSRMRQVKSLVLEPITRQI</sequence>
<dbReference type="AlphaFoldDB" id="A0A4Q1BAK5"/>
<comment type="caution">
    <text evidence="2">The sequence shown here is derived from an EMBL/GenBank/DDBJ whole genome shotgun (WGS) entry which is preliminary data.</text>
</comment>
<evidence type="ECO:0000313" key="2">
    <source>
        <dbReference type="EMBL" id="RXK35818.1"/>
    </source>
</evidence>